<feature type="binding site" evidence="2">
    <location>
        <begin position="257"/>
        <end position="260"/>
    </location>
    <ligand>
        <name>dihydroxyacetone phosphate</name>
        <dbReference type="ChEBI" id="CHEBI:57642"/>
    </ligand>
</feature>
<evidence type="ECO:0000256" key="2">
    <source>
        <dbReference type="PIRSR" id="PIRSR001359-2"/>
    </source>
</evidence>
<dbReference type="InterPro" id="IPR000771">
    <property type="entry name" value="FBA_II"/>
</dbReference>
<keyword evidence="3" id="KW-0862">Zinc</keyword>
<dbReference type="PANTHER" id="PTHR30304:SF0">
    <property type="entry name" value="D-TAGATOSE-1,6-BISPHOSPHATE ALDOLASE SUBUNIT GATY-RELATED"/>
    <property type="match status" value="1"/>
</dbReference>
<evidence type="ECO:0000256" key="1">
    <source>
        <dbReference type="PIRSR" id="PIRSR001359-1"/>
    </source>
</evidence>
<protein>
    <submittedName>
        <fullName evidence="4">Class II fructose-1,6-bisphosphate aldolase</fullName>
    </submittedName>
</protein>
<feature type="binding site" evidence="2">
    <location>
        <begin position="215"/>
        <end position="217"/>
    </location>
    <ligand>
        <name>dihydroxyacetone phosphate</name>
        <dbReference type="ChEBI" id="CHEBI:57642"/>
    </ligand>
</feature>
<feature type="binding site" evidence="3">
    <location>
        <position position="104"/>
    </location>
    <ligand>
        <name>Zn(2+)</name>
        <dbReference type="ChEBI" id="CHEBI:29105"/>
        <label>2</label>
    </ligand>
</feature>
<evidence type="ECO:0000256" key="3">
    <source>
        <dbReference type="PIRSR" id="PIRSR001359-3"/>
    </source>
</evidence>
<feature type="binding site" evidence="3">
    <location>
        <position position="83"/>
    </location>
    <ligand>
        <name>Zn(2+)</name>
        <dbReference type="ChEBI" id="CHEBI:29105"/>
        <label>1</label>
        <note>catalytic</note>
    </ligand>
</feature>
<dbReference type="PIRSF" id="PIRSF001359">
    <property type="entry name" value="F_bP_aldolase_II"/>
    <property type="match status" value="1"/>
</dbReference>
<feature type="active site" description="Proton donor" evidence="1">
    <location>
        <position position="82"/>
    </location>
</feature>
<dbReference type="SUPFAM" id="SSF51569">
    <property type="entry name" value="Aldolase"/>
    <property type="match status" value="1"/>
</dbReference>
<sequence length="311" mass="34515">MGLVRTKELLLDAFKHKYAIGAFNVCNMETIQGISQACCELKSPVIFQISEGAKKYAGNRFLIEIIKIAIKEYGLTASIHLDHGASFEICKECIDDGFTSVMIDASKLSFEENISLTKKVVDYAKRFDVSVEAELGQLLGFEGSNSINNNTDQMYTDAEQAREFVNLTKIDSLAIAVGTSHGAYKFPKGSYPNLRFDIINKIGRLLPGFPLVLHGASTVKSEVIEKFKEYNVDLGGAFGITEDILRKASKTSICKVNIDTDIRLEFILAIREFVAQNPKNFDPRDFLKTARSAITKIIKHKINLLGSANKI</sequence>
<evidence type="ECO:0000313" key="4">
    <source>
        <dbReference type="EMBL" id="BED91869.1"/>
    </source>
</evidence>
<dbReference type="PANTHER" id="PTHR30304">
    <property type="entry name" value="D-TAGATOSE-1,6-BISPHOSPHATE ALDOLASE"/>
    <property type="match status" value="1"/>
</dbReference>
<dbReference type="KEGG" id="ips:CfP315_0408"/>
<gene>
    <name evidence="4" type="ORF">CfP315_0408</name>
</gene>
<organism evidence="4">
    <name type="scientific">Candidatus Improbicoccus pseudotrichonymphae</name>
    <dbReference type="NCBI Taxonomy" id="3033792"/>
    <lineage>
        <taxon>Bacteria</taxon>
        <taxon>Bacillati</taxon>
        <taxon>Bacillota</taxon>
        <taxon>Clostridia</taxon>
        <taxon>Candidatus Improbicoccus</taxon>
    </lineage>
</organism>
<dbReference type="NCBIfam" id="TIGR00167">
    <property type="entry name" value="cbbA"/>
    <property type="match status" value="1"/>
</dbReference>
<accession>A0AA48I4C4</accession>
<dbReference type="Gene3D" id="3.20.20.70">
    <property type="entry name" value="Aldolase class I"/>
    <property type="match status" value="1"/>
</dbReference>
<dbReference type="Proteomes" id="UP001337580">
    <property type="component" value="Chromosome"/>
</dbReference>
<name>A0AA48I4C4_9FIRM</name>
<feature type="binding site" evidence="3">
    <location>
        <position position="181"/>
    </location>
    <ligand>
        <name>Zn(2+)</name>
        <dbReference type="ChEBI" id="CHEBI:29105"/>
        <label>1</label>
        <note>catalytic</note>
    </ligand>
</feature>
<dbReference type="GO" id="GO:0008270">
    <property type="term" value="F:zinc ion binding"/>
    <property type="evidence" value="ECO:0007669"/>
    <property type="project" value="InterPro"/>
</dbReference>
<dbReference type="AlphaFoldDB" id="A0AA48I4C4"/>
<dbReference type="InterPro" id="IPR050246">
    <property type="entry name" value="Class_II_FBP_aldolase"/>
</dbReference>
<dbReference type="InterPro" id="IPR013785">
    <property type="entry name" value="Aldolase_TIM"/>
</dbReference>
<feature type="binding site" evidence="2">
    <location>
        <position position="182"/>
    </location>
    <ligand>
        <name>dihydroxyacetone phosphate</name>
        <dbReference type="ChEBI" id="CHEBI:57642"/>
    </ligand>
</feature>
<reference evidence="4" key="1">
    <citation type="journal article" date="2023" name="ISME J.">
        <title>Emergence of putative energy parasites within Clostridia revealed by genome analysis of a novel endosymbiotic clade.</title>
        <authorList>
            <person name="Takahashi K."/>
            <person name="Kuwahara H."/>
            <person name="Horikawa Y."/>
            <person name="Izawa K."/>
            <person name="Kato D."/>
            <person name="Inagaki T."/>
            <person name="Yuki M."/>
            <person name="Ohkuma M."/>
            <person name="Hongoh Y."/>
        </authorList>
    </citation>
    <scope>NUCLEOTIDE SEQUENCE</scope>
    <source>
        <strain evidence="4">CfP3-15</strain>
    </source>
</reference>
<proteinExistence type="predicted"/>
<dbReference type="CDD" id="cd00947">
    <property type="entry name" value="TBP_aldolase_IIB"/>
    <property type="match status" value="1"/>
</dbReference>
<dbReference type="Pfam" id="PF01116">
    <property type="entry name" value="F_bP_aldolase"/>
    <property type="match status" value="1"/>
</dbReference>
<feature type="binding site" evidence="3">
    <location>
        <position position="214"/>
    </location>
    <ligand>
        <name>Zn(2+)</name>
        <dbReference type="ChEBI" id="CHEBI:29105"/>
        <label>1</label>
        <note>catalytic</note>
    </ligand>
</feature>
<dbReference type="GO" id="GO:0005975">
    <property type="term" value="P:carbohydrate metabolic process"/>
    <property type="evidence" value="ECO:0007669"/>
    <property type="project" value="InterPro"/>
</dbReference>
<dbReference type="GO" id="GO:0016832">
    <property type="term" value="F:aldehyde-lyase activity"/>
    <property type="evidence" value="ECO:0007669"/>
    <property type="project" value="InterPro"/>
</dbReference>
<feature type="binding site" evidence="3">
    <location>
        <position position="134"/>
    </location>
    <ligand>
        <name>Zn(2+)</name>
        <dbReference type="ChEBI" id="CHEBI:29105"/>
        <label>2</label>
    </ligand>
</feature>
<keyword evidence="3" id="KW-0479">Metal-binding</keyword>
<dbReference type="EMBL" id="AP027924">
    <property type="protein sequence ID" value="BED91869.1"/>
    <property type="molecule type" value="Genomic_DNA"/>
</dbReference>
<comment type="cofactor">
    <cofactor evidence="3">
        <name>Zn(2+)</name>
        <dbReference type="ChEBI" id="CHEBI:29105"/>
    </cofactor>
    <text evidence="3">Binds 2 Zn(2+) ions per subunit. One is catalytic and the other provides a structural contribution.</text>
</comment>